<evidence type="ECO:0000313" key="2">
    <source>
        <dbReference type="EMBL" id="AMK53474.1"/>
    </source>
</evidence>
<sequence>MPVFCVGYSLYLACQPVSDTVRYSLIGVAILGAICGGLQLWARRVLGFGYPPHYPNASKTTDVFCTVDETGLYFSSPDRSVVYLPEVSWDEIKSYRLIGSTLFLTPYKWAVVLVALDMDGHTLEEWRDLVELMKAGNVSEI</sequence>
<dbReference type="KEGG" id="fro:AALO17_03400"/>
<reference evidence="2 3" key="1">
    <citation type="journal article" date="2016" name="Gut Pathog.">
        <title>Whole genome sequencing of "Faecalibaculum rodentium" ALO17, isolated from C57BL/6J laboratory mouse feces.</title>
        <authorList>
            <person name="Lim S."/>
            <person name="Chang D.H."/>
            <person name="Ahn S."/>
            <person name="Kim B.C."/>
        </authorList>
    </citation>
    <scope>NUCLEOTIDE SEQUENCE [LARGE SCALE GENOMIC DNA]</scope>
    <source>
        <strain evidence="2 3">Alo17</strain>
    </source>
</reference>
<dbReference type="Proteomes" id="UP000069771">
    <property type="component" value="Chromosome"/>
</dbReference>
<organism evidence="2 3">
    <name type="scientific">Faecalibaculum rodentium</name>
    <dbReference type="NCBI Taxonomy" id="1702221"/>
    <lineage>
        <taxon>Bacteria</taxon>
        <taxon>Bacillati</taxon>
        <taxon>Bacillota</taxon>
        <taxon>Erysipelotrichia</taxon>
        <taxon>Erysipelotrichales</taxon>
        <taxon>Erysipelotrichaceae</taxon>
        <taxon>Faecalibaculum</taxon>
    </lineage>
</organism>
<keyword evidence="1" id="KW-1133">Transmembrane helix</keyword>
<protein>
    <submittedName>
        <fullName evidence="2">Uncharacterized protein</fullName>
    </submittedName>
</protein>
<name>A0A140DS47_9FIRM</name>
<feature type="transmembrane region" description="Helical" evidence="1">
    <location>
        <begin position="20"/>
        <end position="42"/>
    </location>
</feature>
<evidence type="ECO:0000256" key="1">
    <source>
        <dbReference type="SAM" id="Phobius"/>
    </source>
</evidence>
<keyword evidence="3" id="KW-1185">Reference proteome</keyword>
<evidence type="ECO:0000313" key="3">
    <source>
        <dbReference type="Proteomes" id="UP000069771"/>
    </source>
</evidence>
<keyword evidence="1" id="KW-0472">Membrane</keyword>
<accession>A0A140DS47</accession>
<gene>
    <name evidence="2" type="ORF">AALO17_03400</name>
</gene>
<dbReference type="AlphaFoldDB" id="A0A140DS47"/>
<dbReference type="EMBL" id="CP011391">
    <property type="protein sequence ID" value="AMK53474.1"/>
    <property type="molecule type" value="Genomic_DNA"/>
</dbReference>
<keyword evidence="1" id="KW-0812">Transmembrane</keyword>
<proteinExistence type="predicted"/>